<dbReference type="Proteomes" id="UP000028547">
    <property type="component" value="Unassembled WGS sequence"/>
</dbReference>
<evidence type="ECO:0000256" key="3">
    <source>
        <dbReference type="SAM" id="MobiDB-lite"/>
    </source>
</evidence>
<dbReference type="PANTHER" id="PTHR30329">
    <property type="entry name" value="STATOR ELEMENT OF FLAGELLAR MOTOR COMPLEX"/>
    <property type="match status" value="1"/>
</dbReference>
<dbReference type="Gene3D" id="3.30.1330.60">
    <property type="entry name" value="OmpA-like domain"/>
    <property type="match status" value="1"/>
</dbReference>
<dbReference type="SUPFAM" id="SSF103647">
    <property type="entry name" value="TSP type-3 repeat"/>
    <property type="match status" value="2"/>
</dbReference>
<keyword evidence="1" id="KW-0732">Signal</keyword>
<dbReference type="PRINTS" id="PR01023">
    <property type="entry name" value="NAFLGMOTY"/>
</dbReference>
<keyword evidence="2" id="KW-0472">Membrane</keyword>
<gene>
    <name evidence="5" type="ORF">Q664_09275</name>
</gene>
<comment type="caution">
    <text evidence="5">The sequence shown here is derived from an EMBL/GenBank/DDBJ whole genome shotgun (WGS) entry which is preliminary data.</text>
</comment>
<sequence>MGRRMLGPVALVLFLVLPGMVAFAQPSLGDFELERLDLNPGAEGSLLVGMGEMLQAGQFRLSAVGHYSHNPLVLYREGEGSKPIVGVRTTMHLAGAYAVTNWLQLGVQLPLVALQQGAGPSQTGFLSPQSFGLGTPAVGLRLGLLTQDARGGVDLAVEGVVGLPVGSEAGLGRDAGMRYMPRVMVGRRFGFFRAGLDVGFMARPVGRISDLGPNTDAQDVGNELRVGAALVSTGRRLRYEFNVRGMIPLSGQAGSAELLPGARYLVNPSLEVFALAGVGVGSAPGTPLFRVLAGGSFGDVTPRQGPGETSVKCELGTAVDIVNECPDMDYDRDGVRNGLDKCWEHAGDPARGGCPRTDSDSDGIEDSLDACPTEPGDAARQGCPVRDQDKDGVEDELDSCPAEPGLVENRGCPLKDRDKDGIENDQDECPDEPGPVERKGCPEEDTDKDGVPNRVDTCAQQPGVEANLGCPEHEVPRLAITPSELKLINGAKVFFEANGARIQQRSFELLDWVAKVMREHPEIPRVVVGGHTDDRGFPDELRRVSQQRAEAVRRYLIDKGVAPERLVARGYGQDRPADSNATSIGRENNRRVDFKIIRNGEEGTDALQR</sequence>
<dbReference type="InterPro" id="IPR028974">
    <property type="entry name" value="TSP_type-3_rpt"/>
</dbReference>
<dbReference type="GO" id="GO:0005509">
    <property type="term" value="F:calcium ion binding"/>
    <property type="evidence" value="ECO:0007669"/>
    <property type="project" value="InterPro"/>
</dbReference>
<feature type="compositionally biased region" description="Basic and acidic residues" evidence="3">
    <location>
        <begin position="413"/>
        <end position="422"/>
    </location>
</feature>
<dbReference type="EMBL" id="JPMI01000055">
    <property type="protein sequence ID" value="KFA93371.1"/>
    <property type="molecule type" value="Genomic_DNA"/>
</dbReference>
<dbReference type="Gene3D" id="4.10.1080.10">
    <property type="entry name" value="TSP type-3 repeat"/>
    <property type="match status" value="1"/>
</dbReference>
<dbReference type="CDD" id="cd07185">
    <property type="entry name" value="OmpA_C-like"/>
    <property type="match status" value="1"/>
</dbReference>
<protein>
    <submittedName>
        <fullName evidence="5">Cell envelope biogenesis protein OmpA</fullName>
    </submittedName>
</protein>
<dbReference type="AlphaFoldDB" id="A0A084SY36"/>
<evidence type="ECO:0000259" key="4">
    <source>
        <dbReference type="PROSITE" id="PS51123"/>
    </source>
</evidence>
<dbReference type="GO" id="GO:0016020">
    <property type="term" value="C:membrane"/>
    <property type="evidence" value="ECO:0007669"/>
    <property type="project" value="UniProtKB-UniRule"/>
</dbReference>
<evidence type="ECO:0000256" key="2">
    <source>
        <dbReference type="PROSITE-ProRule" id="PRU00473"/>
    </source>
</evidence>
<evidence type="ECO:0000313" key="5">
    <source>
        <dbReference type="EMBL" id="KFA93371.1"/>
    </source>
</evidence>
<name>A0A084SY36_9BACT</name>
<dbReference type="Pfam" id="PF02412">
    <property type="entry name" value="TSP_3"/>
    <property type="match status" value="4"/>
</dbReference>
<feature type="region of interest" description="Disordered" evidence="3">
    <location>
        <begin position="346"/>
        <end position="454"/>
    </location>
</feature>
<accession>A0A084SY36</accession>
<evidence type="ECO:0000313" key="6">
    <source>
        <dbReference type="Proteomes" id="UP000028547"/>
    </source>
</evidence>
<evidence type="ECO:0000256" key="1">
    <source>
        <dbReference type="ARBA" id="ARBA00022729"/>
    </source>
</evidence>
<dbReference type="InterPro" id="IPR050330">
    <property type="entry name" value="Bact_OuterMem_StrucFunc"/>
</dbReference>
<dbReference type="Pfam" id="PF00691">
    <property type="entry name" value="OmpA"/>
    <property type="match status" value="1"/>
</dbReference>
<feature type="domain" description="OmpA-like" evidence="4">
    <location>
        <begin position="482"/>
        <end position="600"/>
    </location>
</feature>
<dbReference type="SUPFAM" id="SSF103088">
    <property type="entry name" value="OmpA-like"/>
    <property type="match status" value="1"/>
</dbReference>
<dbReference type="InterPro" id="IPR036737">
    <property type="entry name" value="OmpA-like_sf"/>
</dbReference>
<dbReference type="PANTHER" id="PTHR30329:SF21">
    <property type="entry name" value="LIPOPROTEIN YIAD-RELATED"/>
    <property type="match status" value="1"/>
</dbReference>
<proteinExistence type="predicted"/>
<dbReference type="GO" id="GO:0007155">
    <property type="term" value="P:cell adhesion"/>
    <property type="evidence" value="ECO:0007669"/>
    <property type="project" value="InterPro"/>
</dbReference>
<organism evidence="5 6">
    <name type="scientific">Archangium violaceum Cb vi76</name>
    <dbReference type="NCBI Taxonomy" id="1406225"/>
    <lineage>
        <taxon>Bacteria</taxon>
        <taxon>Pseudomonadati</taxon>
        <taxon>Myxococcota</taxon>
        <taxon>Myxococcia</taxon>
        <taxon>Myxococcales</taxon>
        <taxon>Cystobacterineae</taxon>
        <taxon>Archangiaceae</taxon>
        <taxon>Archangium</taxon>
    </lineage>
</organism>
<dbReference type="InterPro" id="IPR006665">
    <property type="entry name" value="OmpA-like"/>
</dbReference>
<reference evidence="5 6" key="1">
    <citation type="submission" date="2014-07" db="EMBL/GenBank/DDBJ databases">
        <title>Draft Genome Sequence of Gephyronic Acid Producer, Cystobacter violaceus Strain Cb vi76.</title>
        <authorList>
            <person name="Stevens D.C."/>
            <person name="Young J."/>
            <person name="Carmichael R."/>
            <person name="Tan J."/>
            <person name="Taylor R.E."/>
        </authorList>
    </citation>
    <scope>NUCLEOTIDE SEQUENCE [LARGE SCALE GENOMIC DNA]</scope>
    <source>
        <strain evidence="5 6">Cb vi76</strain>
    </source>
</reference>
<dbReference type="InterPro" id="IPR003367">
    <property type="entry name" value="Thrombospondin_3-like_rpt"/>
</dbReference>
<dbReference type="PROSITE" id="PS51123">
    <property type="entry name" value="OMPA_2"/>
    <property type="match status" value="1"/>
</dbReference>